<dbReference type="PANTHER" id="PTHR43335">
    <property type="entry name" value="ABC TRANSPORTER, ATP-BINDING PROTEIN"/>
    <property type="match status" value="1"/>
</dbReference>
<comment type="similarity">
    <text evidence="1">Belongs to the ABC transporter superfamily.</text>
</comment>
<dbReference type="PANTHER" id="PTHR43335:SF4">
    <property type="entry name" value="ABC TRANSPORTER, ATP-BINDING PROTEIN"/>
    <property type="match status" value="1"/>
</dbReference>
<evidence type="ECO:0000313" key="7">
    <source>
        <dbReference type="Proteomes" id="UP000305778"/>
    </source>
</evidence>
<evidence type="ECO:0000313" key="6">
    <source>
        <dbReference type="EMBL" id="TKA10143.1"/>
    </source>
</evidence>
<comment type="caution">
    <text evidence="6">The sequence shown here is derived from an EMBL/GenBank/DDBJ whole genome shotgun (WGS) entry which is preliminary data.</text>
</comment>
<reference evidence="6 7" key="1">
    <citation type="submission" date="2019-04" db="EMBL/GenBank/DDBJ databases">
        <title>Streptomyces oryziradicis sp. nov., a novel actinomycete isolated from rhizosphere soil of rice (Oryza sativa L.).</title>
        <authorList>
            <person name="Li C."/>
        </authorList>
    </citation>
    <scope>NUCLEOTIDE SEQUENCE [LARGE SCALE GENOMIC DNA]</scope>
    <source>
        <strain evidence="6 7">NEAU-C40</strain>
    </source>
</reference>
<evidence type="ECO:0000259" key="5">
    <source>
        <dbReference type="PROSITE" id="PS50893"/>
    </source>
</evidence>
<evidence type="ECO:0000256" key="1">
    <source>
        <dbReference type="ARBA" id="ARBA00005417"/>
    </source>
</evidence>
<name>A0A4U0SLL9_9ACTN</name>
<dbReference type="PROSITE" id="PS00211">
    <property type="entry name" value="ABC_TRANSPORTER_1"/>
    <property type="match status" value="1"/>
</dbReference>
<dbReference type="SMART" id="SM00382">
    <property type="entry name" value="AAA"/>
    <property type="match status" value="1"/>
</dbReference>
<dbReference type="RefSeq" id="WP_136724958.1">
    <property type="nucleotide sequence ID" value="NZ_SUMC01000016.1"/>
</dbReference>
<dbReference type="InterPro" id="IPR017871">
    <property type="entry name" value="ABC_transporter-like_CS"/>
</dbReference>
<protein>
    <submittedName>
        <fullName evidence="6">ATP-binding cassette domain-containing protein</fullName>
    </submittedName>
</protein>
<evidence type="ECO:0000256" key="3">
    <source>
        <dbReference type="ARBA" id="ARBA00022741"/>
    </source>
</evidence>
<dbReference type="Pfam" id="PF00005">
    <property type="entry name" value="ABC_tran"/>
    <property type="match status" value="1"/>
</dbReference>
<keyword evidence="2" id="KW-0813">Transport</keyword>
<dbReference type="GO" id="GO:0005524">
    <property type="term" value="F:ATP binding"/>
    <property type="evidence" value="ECO:0007669"/>
    <property type="project" value="UniProtKB-KW"/>
</dbReference>
<dbReference type="OrthoDB" id="9781246at2"/>
<dbReference type="GO" id="GO:0016887">
    <property type="term" value="F:ATP hydrolysis activity"/>
    <property type="evidence" value="ECO:0007669"/>
    <property type="project" value="InterPro"/>
</dbReference>
<dbReference type="SUPFAM" id="SSF52540">
    <property type="entry name" value="P-loop containing nucleoside triphosphate hydrolases"/>
    <property type="match status" value="1"/>
</dbReference>
<dbReference type="InterPro" id="IPR003593">
    <property type="entry name" value="AAA+_ATPase"/>
</dbReference>
<dbReference type="InterPro" id="IPR003439">
    <property type="entry name" value="ABC_transporter-like_ATP-bd"/>
</dbReference>
<gene>
    <name evidence="6" type="ORF">FCI23_18220</name>
</gene>
<dbReference type="Proteomes" id="UP000305778">
    <property type="component" value="Unassembled WGS sequence"/>
</dbReference>
<keyword evidence="4 6" id="KW-0067">ATP-binding</keyword>
<dbReference type="PROSITE" id="PS50893">
    <property type="entry name" value="ABC_TRANSPORTER_2"/>
    <property type="match status" value="1"/>
</dbReference>
<accession>A0A4U0SLL9</accession>
<feature type="domain" description="ABC transporter" evidence="5">
    <location>
        <begin position="20"/>
        <end position="245"/>
    </location>
</feature>
<keyword evidence="3" id="KW-0547">Nucleotide-binding</keyword>
<keyword evidence="7" id="KW-1185">Reference proteome</keyword>
<sequence>MSGEISGGGLHSGPKGEATIEVIGLRKSFGSTQALDGMSFTVRPGQVTGFVGPNGAGKSTTMRVILGLDAVEKGEALIGGRPYRSLRCPLSHIGSLLDAAALQPTRTGRNHLLWLAHSQGLPARRVDEVIEQVGLAKAARRKAGGYSLGMRQRLGIATALLGDPPVITLDEPFNGMDPEGIVWMRGFLASLAQQGRAVLVSSHLMSELQDTADHLVVVGRGRVIADTSVRELLAGVSRGRVTLRTSVRTQATEALAEAGAAVTATGPETLSISGLVTERVVEILGRNALPFSEVSAHRASLEEAYLELTRDVVEYRGAVAGEAAR</sequence>
<organism evidence="6 7">
    <name type="scientific">Actinacidiphila oryziradicis</name>
    <dbReference type="NCBI Taxonomy" id="2571141"/>
    <lineage>
        <taxon>Bacteria</taxon>
        <taxon>Bacillati</taxon>
        <taxon>Actinomycetota</taxon>
        <taxon>Actinomycetes</taxon>
        <taxon>Kitasatosporales</taxon>
        <taxon>Streptomycetaceae</taxon>
        <taxon>Actinacidiphila</taxon>
    </lineage>
</organism>
<evidence type="ECO:0000256" key="4">
    <source>
        <dbReference type="ARBA" id="ARBA00022840"/>
    </source>
</evidence>
<dbReference type="AlphaFoldDB" id="A0A4U0SLL9"/>
<proteinExistence type="inferred from homology"/>
<dbReference type="EMBL" id="SUMC01000016">
    <property type="protein sequence ID" value="TKA10143.1"/>
    <property type="molecule type" value="Genomic_DNA"/>
</dbReference>
<dbReference type="InterPro" id="IPR027417">
    <property type="entry name" value="P-loop_NTPase"/>
</dbReference>
<evidence type="ECO:0000256" key="2">
    <source>
        <dbReference type="ARBA" id="ARBA00022448"/>
    </source>
</evidence>
<dbReference type="Gene3D" id="3.40.50.300">
    <property type="entry name" value="P-loop containing nucleotide triphosphate hydrolases"/>
    <property type="match status" value="1"/>
</dbReference>